<dbReference type="EMBL" id="FNZE01000009">
    <property type="protein sequence ID" value="SEJ45929.1"/>
    <property type="molecule type" value="Genomic_DNA"/>
</dbReference>
<protein>
    <submittedName>
        <fullName evidence="2">Uncharacterized protein</fullName>
    </submittedName>
</protein>
<gene>
    <name evidence="2" type="ORF">SAMN05216201_10951</name>
</gene>
<evidence type="ECO:0000313" key="2">
    <source>
        <dbReference type="EMBL" id="SEJ45929.1"/>
    </source>
</evidence>
<accession>A0A1H6YXF4</accession>
<dbReference type="OrthoDB" id="6906331at2"/>
<proteinExistence type="predicted"/>
<dbReference type="RefSeq" id="WP_090311311.1">
    <property type="nucleotide sequence ID" value="NZ_FNZE01000009.1"/>
</dbReference>
<dbReference type="AlphaFoldDB" id="A0A1H6YXF4"/>
<evidence type="ECO:0000313" key="3">
    <source>
        <dbReference type="Proteomes" id="UP000242930"/>
    </source>
</evidence>
<name>A0A1H6YXF4_9PSED</name>
<dbReference type="STRING" id="915471.SAMN05216201_10951"/>
<reference evidence="3" key="1">
    <citation type="submission" date="2016-10" db="EMBL/GenBank/DDBJ databases">
        <authorList>
            <person name="Varghese N."/>
            <person name="Submissions S."/>
        </authorList>
    </citation>
    <scope>NUCLEOTIDE SEQUENCE [LARGE SCALE GENOMIC DNA]</scope>
    <source>
        <strain evidence="3">LMG 25967</strain>
    </source>
</reference>
<dbReference type="Proteomes" id="UP000242930">
    <property type="component" value="Unassembled WGS sequence"/>
</dbReference>
<feature type="compositionally biased region" description="Low complexity" evidence="1">
    <location>
        <begin position="68"/>
        <end position="82"/>
    </location>
</feature>
<sequence>MIDPQPYDRINTIGSKEAERQRLASLFDRHLESGGEVRVVDGFKPEPLPPRTSRINPETVLKRRRPTPKAAPSSSPSSSALA</sequence>
<evidence type="ECO:0000256" key="1">
    <source>
        <dbReference type="SAM" id="MobiDB-lite"/>
    </source>
</evidence>
<organism evidence="2 3">
    <name type="scientific">Pseudomonas linyingensis</name>
    <dbReference type="NCBI Taxonomy" id="915471"/>
    <lineage>
        <taxon>Bacteria</taxon>
        <taxon>Pseudomonadati</taxon>
        <taxon>Pseudomonadota</taxon>
        <taxon>Gammaproteobacteria</taxon>
        <taxon>Pseudomonadales</taxon>
        <taxon>Pseudomonadaceae</taxon>
        <taxon>Pseudomonas</taxon>
    </lineage>
</organism>
<keyword evidence="3" id="KW-1185">Reference proteome</keyword>
<feature type="region of interest" description="Disordered" evidence="1">
    <location>
        <begin position="41"/>
        <end position="82"/>
    </location>
</feature>